<protein>
    <submittedName>
        <fullName evidence="5">DsbA family protein</fullName>
    </submittedName>
</protein>
<dbReference type="SUPFAM" id="SSF52833">
    <property type="entry name" value="Thioredoxin-like"/>
    <property type="match status" value="1"/>
</dbReference>
<accession>A0ABU5DVS7</accession>
<gene>
    <name evidence="5" type="ORF">SMD31_05275</name>
</gene>
<comment type="similarity">
    <text evidence="2">Belongs to the thioredoxin family. DsbA subfamily.</text>
</comment>
<dbReference type="Proteomes" id="UP001271769">
    <property type="component" value="Unassembled WGS sequence"/>
</dbReference>
<dbReference type="InterPro" id="IPR013766">
    <property type="entry name" value="Thioredoxin_domain"/>
</dbReference>
<feature type="transmembrane region" description="Helical" evidence="3">
    <location>
        <begin position="7"/>
        <end position="28"/>
    </location>
</feature>
<feature type="domain" description="Thioredoxin" evidence="4">
    <location>
        <begin position="44"/>
        <end position="229"/>
    </location>
</feature>
<dbReference type="Pfam" id="PF13462">
    <property type="entry name" value="Thioredoxin_4"/>
    <property type="match status" value="1"/>
</dbReference>
<evidence type="ECO:0000313" key="6">
    <source>
        <dbReference type="Proteomes" id="UP001271769"/>
    </source>
</evidence>
<dbReference type="InterPro" id="IPR012336">
    <property type="entry name" value="Thioredoxin-like_fold"/>
</dbReference>
<keyword evidence="3" id="KW-1133">Transmembrane helix</keyword>
<reference evidence="5 6" key="1">
    <citation type="journal article" date="2013" name="Antonie Van Leeuwenhoek">
        <title>Dongia rigui sp. nov., isolated from freshwater of a large wetland in Korea.</title>
        <authorList>
            <person name="Baik K.S."/>
            <person name="Hwang Y.M."/>
            <person name="Choi J.S."/>
            <person name="Kwon J."/>
            <person name="Seong C.N."/>
        </authorList>
    </citation>
    <scope>NUCLEOTIDE SEQUENCE [LARGE SCALE GENOMIC DNA]</scope>
    <source>
        <strain evidence="5 6">04SU4-P</strain>
    </source>
</reference>
<sequence>MEAMLNARNLVIGVVALAVVGVGGFYGWTHYGPGAVPALSDDPALAGLPAPVDSPFAKVMDGDMVLGDANAPITFIEYSSLSCPHCARHHKEVLPEIKKNYIDTGKVKLVVRDFPLNGPAVQASLLAHCVSPLAYWGMTEQLFATQAQWVNDQSLPVLASMAAAAGINGQDFQQCLNDKAAKDKIIASAENADKAFKVDSTPTFVVNGIVVKGEKTYADFAKIFDALAPKAN</sequence>
<keyword evidence="3" id="KW-0812">Transmembrane</keyword>
<dbReference type="PROSITE" id="PS51352">
    <property type="entry name" value="THIOREDOXIN_2"/>
    <property type="match status" value="1"/>
</dbReference>
<organism evidence="5 6">
    <name type="scientific">Dongia rigui</name>
    <dbReference type="NCBI Taxonomy" id="940149"/>
    <lineage>
        <taxon>Bacteria</taxon>
        <taxon>Pseudomonadati</taxon>
        <taxon>Pseudomonadota</taxon>
        <taxon>Alphaproteobacteria</taxon>
        <taxon>Rhodospirillales</taxon>
        <taxon>Dongiaceae</taxon>
        <taxon>Dongia</taxon>
    </lineage>
</organism>
<proteinExistence type="inferred from homology"/>
<dbReference type="PANTHER" id="PTHR13887:SF56">
    <property type="entry name" value="THIOREDOXIN-LIKE REDUCTASE RV2466C"/>
    <property type="match status" value="1"/>
</dbReference>
<comment type="caution">
    <text evidence="5">The sequence shown here is derived from an EMBL/GenBank/DDBJ whole genome shotgun (WGS) entry which is preliminary data.</text>
</comment>
<comment type="function">
    <text evidence="1">May be required for disulfide bond formation in some proteins.</text>
</comment>
<dbReference type="Gene3D" id="3.40.30.10">
    <property type="entry name" value="Glutaredoxin"/>
    <property type="match status" value="1"/>
</dbReference>
<evidence type="ECO:0000256" key="1">
    <source>
        <dbReference type="ARBA" id="ARBA00003565"/>
    </source>
</evidence>
<dbReference type="EMBL" id="JAXCLX010000001">
    <property type="protein sequence ID" value="MDY0871318.1"/>
    <property type="molecule type" value="Genomic_DNA"/>
</dbReference>
<evidence type="ECO:0000259" key="4">
    <source>
        <dbReference type="PROSITE" id="PS51352"/>
    </source>
</evidence>
<dbReference type="RefSeq" id="WP_320499749.1">
    <property type="nucleotide sequence ID" value="NZ_JAXCLX010000001.1"/>
</dbReference>
<dbReference type="InterPro" id="IPR036249">
    <property type="entry name" value="Thioredoxin-like_sf"/>
</dbReference>
<evidence type="ECO:0000256" key="2">
    <source>
        <dbReference type="ARBA" id="ARBA00005791"/>
    </source>
</evidence>
<keyword evidence="3" id="KW-0472">Membrane</keyword>
<name>A0ABU5DVS7_9PROT</name>
<keyword evidence="6" id="KW-1185">Reference proteome</keyword>
<evidence type="ECO:0000313" key="5">
    <source>
        <dbReference type="EMBL" id="MDY0871318.1"/>
    </source>
</evidence>
<evidence type="ECO:0000256" key="3">
    <source>
        <dbReference type="SAM" id="Phobius"/>
    </source>
</evidence>
<dbReference type="PANTHER" id="PTHR13887">
    <property type="entry name" value="GLUTATHIONE S-TRANSFERASE KAPPA"/>
    <property type="match status" value="1"/>
</dbReference>